<feature type="compositionally biased region" description="Basic residues" evidence="1">
    <location>
        <begin position="265"/>
        <end position="275"/>
    </location>
</feature>
<organism evidence="2 3">
    <name type="scientific">Thalictrum thalictroides</name>
    <name type="common">Rue-anemone</name>
    <name type="synonym">Anemone thalictroides</name>
    <dbReference type="NCBI Taxonomy" id="46969"/>
    <lineage>
        <taxon>Eukaryota</taxon>
        <taxon>Viridiplantae</taxon>
        <taxon>Streptophyta</taxon>
        <taxon>Embryophyta</taxon>
        <taxon>Tracheophyta</taxon>
        <taxon>Spermatophyta</taxon>
        <taxon>Magnoliopsida</taxon>
        <taxon>Ranunculales</taxon>
        <taxon>Ranunculaceae</taxon>
        <taxon>Thalictroideae</taxon>
        <taxon>Thalictrum</taxon>
    </lineage>
</organism>
<evidence type="ECO:0000313" key="2">
    <source>
        <dbReference type="EMBL" id="KAF5189275.1"/>
    </source>
</evidence>
<proteinExistence type="predicted"/>
<feature type="compositionally biased region" description="Polar residues" evidence="1">
    <location>
        <begin position="25"/>
        <end position="71"/>
    </location>
</feature>
<keyword evidence="3" id="KW-1185">Reference proteome</keyword>
<accession>A0A7J6VYU3</accession>
<comment type="caution">
    <text evidence="2">The sequence shown here is derived from an EMBL/GenBank/DDBJ whole genome shotgun (WGS) entry which is preliminary data.</text>
</comment>
<gene>
    <name evidence="2" type="ORF">FRX31_021137</name>
</gene>
<reference evidence="2 3" key="1">
    <citation type="submission" date="2020-06" db="EMBL/GenBank/DDBJ databases">
        <title>Transcriptomic and genomic resources for Thalictrum thalictroides and T. hernandezii: Facilitating candidate gene discovery in an emerging model plant lineage.</title>
        <authorList>
            <person name="Arias T."/>
            <person name="Riano-Pachon D.M."/>
            <person name="Di Stilio V.S."/>
        </authorList>
    </citation>
    <scope>NUCLEOTIDE SEQUENCE [LARGE SCALE GENOMIC DNA]</scope>
    <source>
        <strain evidence="3">cv. WT478/WT964</strain>
        <tissue evidence="2">Leaves</tissue>
    </source>
</reference>
<dbReference type="PANTHER" id="PTHR33130">
    <property type="entry name" value="PUTATIVE (DUF1639)-RELATED"/>
    <property type="match status" value="1"/>
</dbReference>
<sequence length="311" mass="33785">MTTVPVKSQPLHNFSLPQHLKWGKNQMNNQRCRKPNNNESSRGDSPSIDHQINQNHRSSASDVESDGGSSQKDQEIVNHKNIVGSRTVKNRFPVSTCSNGGVGSGSPSMINKADEVRSSNLVIRIPKGSKEESVSKNKSVVVVAGGGGGTNGGVGVEGGVAEGGETEEPMGKPWNLRPRRAVVKTNNNINNNNNDNGGGVTKNGGGEGDIEEKQENQQSKSLRLKRGVVETENVEKKKEKKIVFSVSLSREDIEDDFYNLTGSKPPRRPKKRNRNIQRQLDNLFPGLWLSGVTADSLSYSVPEVPAKKLKA</sequence>
<dbReference type="PANTHER" id="PTHR33130:SF40">
    <property type="entry name" value="CHROMOGRANIN (DUF1639)"/>
    <property type="match status" value="1"/>
</dbReference>
<dbReference type="AlphaFoldDB" id="A0A7J6VYU3"/>
<feature type="compositionally biased region" description="Polar residues" evidence="1">
    <location>
        <begin position="93"/>
        <end position="109"/>
    </location>
</feature>
<evidence type="ECO:0000256" key="1">
    <source>
        <dbReference type="SAM" id="MobiDB-lite"/>
    </source>
</evidence>
<dbReference type="EMBL" id="JABWDY010025695">
    <property type="protein sequence ID" value="KAF5189275.1"/>
    <property type="molecule type" value="Genomic_DNA"/>
</dbReference>
<dbReference type="Proteomes" id="UP000554482">
    <property type="component" value="Unassembled WGS sequence"/>
</dbReference>
<feature type="compositionally biased region" description="Low complexity" evidence="1">
    <location>
        <begin position="186"/>
        <end position="195"/>
    </location>
</feature>
<name>A0A7J6VYU3_THATH</name>
<feature type="region of interest" description="Disordered" evidence="1">
    <location>
        <begin position="257"/>
        <end position="276"/>
    </location>
</feature>
<dbReference type="InterPro" id="IPR012438">
    <property type="entry name" value="DUF1639"/>
</dbReference>
<feature type="region of interest" description="Disordered" evidence="1">
    <location>
        <begin position="186"/>
        <end position="224"/>
    </location>
</feature>
<evidence type="ECO:0000313" key="3">
    <source>
        <dbReference type="Proteomes" id="UP000554482"/>
    </source>
</evidence>
<protein>
    <submittedName>
        <fullName evidence="2">Uncharacterized protein</fullName>
    </submittedName>
</protein>
<feature type="compositionally biased region" description="Polar residues" evidence="1">
    <location>
        <begin position="1"/>
        <end position="16"/>
    </location>
</feature>
<dbReference type="Pfam" id="PF07797">
    <property type="entry name" value="DUF1639"/>
    <property type="match status" value="1"/>
</dbReference>
<dbReference type="OrthoDB" id="909814at2759"/>
<feature type="compositionally biased region" description="Gly residues" evidence="1">
    <location>
        <begin position="196"/>
        <end position="207"/>
    </location>
</feature>
<feature type="region of interest" description="Disordered" evidence="1">
    <location>
        <begin position="1"/>
        <end position="111"/>
    </location>
</feature>